<dbReference type="EMBL" id="CAIIXF020000011">
    <property type="protein sequence ID" value="CAH1799840.1"/>
    <property type="molecule type" value="Genomic_DNA"/>
</dbReference>
<protein>
    <submittedName>
        <fullName evidence="1">Uncharacterized protein</fullName>
    </submittedName>
</protein>
<accession>A0A8S4Q2M1</accession>
<feature type="non-terminal residue" evidence="1">
    <location>
        <position position="1"/>
    </location>
</feature>
<evidence type="ECO:0000313" key="1">
    <source>
        <dbReference type="EMBL" id="CAH1799840.1"/>
    </source>
</evidence>
<evidence type="ECO:0000313" key="2">
    <source>
        <dbReference type="Proteomes" id="UP000749559"/>
    </source>
</evidence>
<name>A0A8S4Q2M1_OWEFU</name>
<organism evidence="1 2">
    <name type="scientific">Owenia fusiformis</name>
    <name type="common">Polychaete worm</name>
    <dbReference type="NCBI Taxonomy" id="6347"/>
    <lineage>
        <taxon>Eukaryota</taxon>
        <taxon>Metazoa</taxon>
        <taxon>Spiralia</taxon>
        <taxon>Lophotrochozoa</taxon>
        <taxon>Annelida</taxon>
        <taxon>Polychaeta</taxon>
        <taxon>Sedentaria</taxon>
        <taxon>Canalipalpata</taxon>
        <taxon>Sabellida</taxon>
        <taxon>Oweniida</taxon>
        <taxon>Oweniidae</taxon>
        <taxon>Owenia</taxon>
    </lineage>
</organism>
<reference evidence="1" key="1">
    <citation type="submission" date="2022-03" db="EMBL/GenBank/DDBJ databases">
        <authorList>
            <person name="Martin C."/>
        </authorList>
    </citation>
    <scope>NUCLEOTIDE SEQUENCE</scope>
</reference>
<proteinExistence type="predicted"/>
<dbReference type="Proteomes" id="UP000749559">
    <property type="component" value="Unassembled WGS sequence"/>
</dbReference>
<keyword evidence="2" id="KW-1185">Reference proteome</keyword>
<comment type="caution">
    <text evidence="1">The sequence shown here is derived from an EMBL/GenBank/DDBJ whole genome shotgun (WGS) entry which is preliminary data.</text>
</comment>
<feature type="non-terminal residue" evidence="1">
    <location>
        <position position="145"/>
    </location>
</feature>
<dbReference type="AlphaFoldDB" id="A0A8S4Q2M1"/>
<sequence>LLGWANRCQYSSGVKDVRKIRANKKGRGLLQRAKSASVKEVTIPLIKLTAPLWSSVYCYCTSGLRIWTMALRGPATIFGKGLPGTSWPPKQFEKAIEEYKAKQARKKVGNIDDCINDEHEDNDLGPHQQFETVDIATLTRWDSTE</sequence>
<gene>
    <name evidence="1" type="ORF">OFUS_LOCUS23806</name>
</gene>